<keyword evidence="3" id="KW-1185">Reference proteome</keyword>
<dbReference type="InParanoid" id="A0A0C3AG67"/>
<evidence type="ECO:0000256" key="1">
    <source>
        <dbReference type="SAM" id="MobiDB-lite"/>
    </source>
</evidence>
<feature type="region of interest" description="Disordered" evidence="1">
    <location>
        <begin position="1"/>
        <end position="20"/>
    </location>
</feature>
<organism evidence="2 3">
    <name type="scientific">Scleroderma citrinum Foug A</name>
    <dbReference type="NCBI Taxonomy" id="1036808"/>
    <lineage>
        <taxon>Eukaryota</taxon>
        <taxon>Fungi</taxon>
        <taxon>Dikarya</taxon>
        <taxon>Basidiomycota</taxon>
        <taxon>Agaricomycotina</taxon>
        <taxon>Agaricomycetes</taxon>
        <taxon>Agaricomycetidae</taxon>
        <taxon>Boletales</taxon>
        <taxon>Sclerodermatineae</taxon>
        <taxon>Sclerodermataceae</taxon>
        <taxon>Scleroderma</taxon>
    </lineage>
</organism>
<reference evidence="2 3" key="1">
    <citation type="submission" date="2014-04" db="EMBL/GenBank/DDBJ databases">
        <authorList>
            <consortium name="DOE Joint Genome Institute"/>
            <person name="Kuo A."/>
            <person name="Kohler A."/>
            <person name="Nagy L.G."/>
            <person name="Floudas D."/>
            <person name="Copeland A."/>
            <person name="Barry K.W."/>
            <person name="Cichocki N."/>
            <person name="Veneault-Fourrey C."/>
            <person name="LaButti K."/>
            <person name="Lindquist E.A."/>
            <person name="Lipzen A."/>
            <person name="Lundell T."/>
            <person name="Morin E."/>
            <person name="Murat C."/>
            <person name="Sun H."/>
            <person name="Tunlid A."/>
            <person name="Henrissat B."/>
            <person name="Grigoriev I.V."/>
            <person name="Hibbett D.S."/>
            <person name="Martin F."/>
            <person name="Nordberg H.P."/>
            <person name="Cantor M.N."/>
            <person name="Hua S.X."/>
        </authorList>
    </citation>
    <scope>NUCLEOTIDE SEQUENCE [LARGE SCALE GENOMIC DNA]</scope>
    <source>
        <strain evidence="2 3">Foug A</strain>
    </source>
</reference>
<dbReference type="AlphaFoldDB" id="A0A0C3AG67"/>
<protein>
    <submittedName>
        <fullName evidence="2">Uncharacterized protein</fullName>
    </submittedName>
</protein>
<dbReference type="EMBL" id="KN822031">
    <property type="protein sequence ID" value="KIM63917.1"/>
    <property type="molecule type" value="Genomic_DNA"/>
</dbReference>
<accession>A0A0C3AG67</accession>
<evidence type="ECO:0000313" key="3">
    <source>
        <dbReference type="Proteomes" id="UP000053989"/>
    </source>
</evidence>
<gene>
    <name evidence="2" type="ORF">SCLCIDRAFT_673525</name>
</gene>
<proteinExistence type="predicted"/>
<name>A0A0C3AG67_9AGAM</name>
<dbReference type="HOGENOM" id="CLU_2513963_0_0_1"/>
<sequence length="85" mass="9274">MLLHKRASTAHPLHGVSSNEPIGYEAVSTEKVGDGEEALRGAEAAEPSEITPLLRVHVKIYPFQRGVSGQFAGGYYNYWSQCLSL</sequence>
<reference evidence="3" key="2">
    <citation type="submission" date="2015-01" db="EMBL/GenBank/DDBJ databases">
        <title>Evolutionary Origins and Diversification of the Mycorrhizal Mutualists.</title>
        <authorList>
            <consortium name="DOE Joint Genome Institute"/>
            <consortium name="Mycorrhizal Genomics Consortium"/>
            <person name="Kohler A."/>
            <person name="Kuo A."/>
            <person name="Nagy L.G."/>
            <person name="Floudas D."/>
            <person name="Copeland A."/>
            <person name="Barry K.W."/>
            <person name="Cichocki N."/>
            <person name="Veneault-Fourrey C."/>
            <person name="LaButti K."/>
            <person name="Lindquist E.A."/>
            <person name="Lipzen A."/>
            <person name="Lundell T."/>
            <person name="Morin E."/>
            <person name="Murat C."/>
            <person name="Riley R."/>
            <person name="Ohm R."/>
            <person name="Sun H."/>
            <person name="Tunlid A."/>
            <person name="Henrissat B."/>
            <person name="Grigoriev I.V."/>
            <person name="Hibbett D.S."/>
            <person name="Martin F."/>
        </authorList>
    </citation>
    <scope>NUCLEOTIDE SEQUENCE [LARGE SCALE GENOMIC DNA]</scope>
    <source>
        <strain evidence="3">Foug A</strain>
    </source>
</reference>
<evidence type="ECO:0000313" key="2">
    <source>
        <dbReference type="EMBL" id="KIM63917.1"/>
    </source>
</evidence>
<dbReference type="Proteomes" id="UP000053989">
    <property type="component" value="Unassembled WGS sequence"/>
</dbReference>